<gene>
    <name evidence="1" type="ORF">Tci_327796</name>
</gene>
<comment type="caution">
    <text evidence="1">The sequence shown here is derived from an EMBL/GenBank/DDBJ whole genome shotgun (WGS) entry which is preliminary data.</text>
</comment>
<sequence>MALPNKHQLKFNIHKDAKSLMKAIEKRFGGNKETKKVQKILFKQDTNESVSGVPSVFAASTKTLVSTLPNVDNLSDVVIYSFFASQSNIPQLDNEDLKQIDADDLEEMDLKWWNATIDIDKAILLENASHLGTPGIKTLKEELVQWRLLLPMLWCHSVMELVALIGAFRLMKNQKIMPLWHLPPQAHQVLIMRKSQFDVLSYKLGLESIEARLVVYQQNENVFEEDNDLLKLDVMLRDNDLVELRKKFEKAKKERHDSKSDDSVSTSLVRDRYKSGEGYHAVPPPYTRIFMPPKPDLVFHNAFTVSNIVPNVFNVVPSTTRPTKDMSQSNRPYAPIIEDWVFDSKDEYEGEPMPTQKHWCVIKVKQAK</sequence>
<dbReference type="EMBL" id="BKCJ010115510">
    <property type="protein sequence ID" value="GEX55821.1"/>
    <property type="molecule type" value="Genomic_DNA"/>
</dbReference>
<proteinExistence type="predicted"/>
<evidence type="ECO:0000313" key="1">
    <source>
        <dbReference type="EMBL" id="GEX55821.1"/>
    </source>
</evidence>
<accession>A0A699H5D6</accession>
<protein>
    <submittedName>
        <fullName evidence="1">Uncharacterized protein</fullName>
    </submittedName>
</protein>
<organism evidence="1">
    <name type="scientific">Tanacetum cinerariifolium</name>
    <name type="common">Dalmatian daisy</name>
    <name type="synonym">Chrysanthemum cinerariifolium</name>
    <dbReference type="NCBI Taxonomy" id="118510"/>
    <lineage>
        <taxon>Eukaryota</taxon>
        <taxon>Viridiplantae</taxon>
        <taxon>Streptophyta</taxon>
        <taxon>Embryophyta</taxon>
        <taxon>Tracheophyta</taxon>
        <taxon>Spermatophyta</taxon>
        <taxon>Magnoliopsida</taxon>
        <taxon>eudicotyledons</taxon>
        <taxon>Gunneridae</taxon>
        <taxon>Pentapetalae</taxon>
        <taxon>asterids</taxon>
        <taxon>campanulids</taxon>
        <taxon>Asterales</taxon>
        <taxon>Asteraceae</taxon>
        <taxon>Asteroideae</taxon>
        <taxon>Anthemideae</taxon>
        <taxon>Anthemidinae</taxon>
        <taxon>Tanacetum</taxon>
    </lineage>
</organism>
<name>A0A699H5D6_TANCI</name>
<reference evidence="1" key="1">
    <citation type="journal article" date="2019" name="Sci. Rep.">
        <title>Draft genome of Tanacetum cinerariifolium, the natural source of mosquito coil.</title>
        <authorList>
            <person name="Yamashiro T."/>
            <person name="Shiraishi A."/>
            <person name="Satake H."/>
            <person name="Nakayama K."/>
        </authorList>
    </citation>
    <scope>NUCLEOTIDE SEQUENCE</scope>
</reference>
<dbReference type="AlphaFoldDB" id="A0A699H5D6"/>